<dbReference type="EMBL" id="JAKMXF010000066">
    <property type="protein sequence ID" value="KAI6659206.1"/>
    <property type="molecule type" value="Genomic_DNA"/>
</dbReference>
<dbReference type="AlphaFoldDB" id="A0AAV7KDQ3"/>
<evidence type="ECO:0000313" key="1">
    <source>
        <dbReference type="EMBL" id="KAI6659206.1"/>
    </source>
</evidence>
<reference evidence="1 2" key="1">
    <citation type="journal article" date="2023" name="BMC Biol.">
        <title>The compact genome of the sponge Oopsacas minuta (Hexactinellida) is lacking key metazoan core genes.</title>
        <authorList>
            <person name="Santini S."/>
            <person name="Schenkelaars Q."/>
            <person name="Jourda C."/>
            <person name="Duchesne M."/>
            <person name="Belahbib H."/>
            <person name="Rocher C."/>
            <person name="Selva M."/>
            <person name="Riesgo A."/>
            <person name="Vervoort M."/>
            <person name="Leys S.P."/>
            <person name="Kodjabachian L."/>
            <person name="Le Bivic A."/>
            <person name="Borchiellini C."/>
            <person name="Claverie J.M."/>
            <person name="Renard E."/>
        </authorList>
    </citation>
    <scope>NUCLEOTIDE SEQUENCE [LARGE SCALE GENOMIC DNA]</scope>
    <source>
        <strain evidence="1">SPO-2</strain>
    </source>
</reference>
<dbReference type="Proteomes" id="UP001165289">
    <property type="component" value="Unassembled WGS sequence"/>
</dbReference>
<organism evidence="1 2">
    <name type="scientific">Oopsacas minuta</name>
    <dbReference type="NCBI Taxonomy" id="111878"/>
    <lineage>
        <taxon>Eukaryota</taxon>
        <taxon>Metazoa</taxon>
        <taxon>Porifera</taxon>
        <taxon>Hexactinellida</taxon>
        <taxon>Hexasterophora</taxon>
        <taxon>Lyssacinosida</taxon>
        <taxon>Leucopsacidae</taxon>
        <taxon>Oopsacas</taxon>
    </lineage>
</organism>
<comment type="caution">
    <text evidence="1">The sequence shown here is derived from an EMBL/GenBank/DDBJ whole genome shotgun (WGS) entry which is preliminary data.</text>
</comment>
<keyword evidence="2" id="KW-1185">Reference proteome</keyword>
<sequence length="627" mass="72938">MRIITLFTRKLDLPILRHFSTLPSLTPSQDPPPVDEPTNLIVKAMSTKFLDNTKPHKYQTIPHPHSYDVTHCMVFVSSYIAALHNLDCPDLDPLLRNLEECWCEILEYFHLKEHPKNNYYYLLHEVANTNIFRENIFAFRTEFQIQTFNLIYEMKILSPLLLRISQKIRKTKNFGVNEYERLSSLLFNSGNVQYNHISNYKSERNRSKLFFDLIDEMKSLLLKPTKQICMQALESLFHVNNRRNERTITLVRSVISEHPELARDPRVIVLSSRTSGKLDLIQATENMTLQNCPVNEYSIQELLDGMIYGGEMSLDSHGTYIPSFKSLKLTINVATNELLPFLTSKHLDLLFRAIRAVDLDRLAVRIYLLTRDKGLYPGEHGFEDLMFTVARNSNSRNPVLHIWYDICDRYYGSPPPWAYRVLIRALCYDKKYPTTGAEIFKRILRIRLEKDSIKTPSADHWAWSSDMCIAKIQAYSWAYAAQDVIQVVKEIIALNVPLTPKLIETLFMPNFNHPSLQSYLPIVLQLLFETNYPLCSSSIKRGIANRLHRSQALAYRKGRRNFSYQILGKDLAFEFDIDSSAVRNRINGTVADIVVKLILDENYICRNYEAINVMSKVSDIKNYFFYL</sequence>
<protein>
    <recommendedName>
        <fullName evidence="3">ATPase expression protein 2, mitochondrial</fullName>
    </recommendedName>
</protein>
<accession>A0AAV7KDQ3</accession>
<evidence type="ECO:0008006" key="3">
    <source>
        <dbReference type="Google" id="ProtNLM"/>
    </source>
</evidence>
<evidence type="ECO:0000313" key="2">
    <source>
        <dbReference type="Proteomes" id="UP001165289"/>
    </source>
</evidence>
<gene>
    <name evidence="1" type="ORF">LOD99_14880</name>
</gene>
<proteinExistence type="predicted"/>
<name>A0AAV7KDQ3_9METZ</name>